<dbReference type="GO" id="GO:0006886">
    <property type="term" value="P:intracellular protein transport"/>
    <property type="evidence" value="ECO:0007669"/>
    <property type="project" value="InterPro"/>
</dbReference>
<dbReference type="EMBL" id="JATAAI010000011">
    <property type="protein sequence ID" value="KAK1742399.1"/>
    <property type="molecule type" value="Genomic_DNA"/>
</dbReference>
<dbReference type="Pfam" id="PF08752">
    <property type="entry name" value="COP-gamma_platf"/>
    <property type="match status" value="1"/>
</dbReference>
<evidence type="ECO:0000313" key="2">
    <source>
        <dbReference type="EMBL" id="KAK1742399.1"/>
    </source>
</evidence>
<dbReference type="GO" id="GO:0006914">
    <property type="term" value="P:autophagy"/>
    <property type="evidence" value="ECO:0007669"/>
    <property type="project" value="TreeGrafter"/>
</dbReference>
<dbReference type="Gene3D" id="2.60.40.1480">
    <property type="entry name" value="Coatomer, gamma subunit, appendage domain"/>
    <property type="match status" value="1"/>
</dbReference>
<keyword evidence="3" id="KW-1185">Reference proteome</keyword>
<dbReference type="InterPro" id="IPR013041">
    <property type="entry name" value="Clathrin_app_Ig-like_sf"/>
</dbReference>
<dbReference type="InterPro" id="IPR037067">
    <property type="entry name" value="Coatomer_gsu_app_sf"/>
</dbReference>
<dbReference type="SUPFAM" id="SSF49348">
    <property type="entry name" value="Clathrin adaptor appendage domain"/>
    <property type="match status" value="1"/>
</dbReference>
<reference evidence="2" key="1">
    <citation type="submission" date="2023-06" db="EMBL/GenBank/DDBJ databases">
        <title>Survivors Of The Sea: Transcriptome response of Skeletonema marinoi to long-term dormancy.</title>
        <authorList>
            <person name="Pinder M.I.M."/>
            <person name="Kourtchenko O."/>
            <person name="Robertson E.K."/>
            <person name="Larsson T."/>
            <person name="Maumus F."/>
            <person name="Osuna-Cruz C.M."/>
            <person name="Vancaester E."/>
            <person name="Stenow R."/>
            <person name="Vandepoele K."/>
            <person name="Ploug H."/>
            <person name="Bruchert V."/>
            <person name="Godhe A."/>
            <person name="Topel M."/>
        </authorList>
    </citation>
    <scope>NUCLEOTIDE SEQUENCE</scope>
    <source>
        <strain evidence="2">R05AC</strain>
    </source>
</reference>
<comment type="caution">
    <text evidence="2">The sequence shown here is derived from an EMBL/GenBank/DDBJ whole genome shotgun (WGS) entry which is preliminary data.</text>
</comment>
<organism evidence="2 3">
    <name type="scientific">Skeletonema marinoi</name>
    <dbReference type="NCBI Taxonomy" id="267567"/>
    <lineage>
        <taxon>Eukaryota</taxon>
        <taxon>Sar</taxon>
        <taxon>Stramenopiles</taxon>
        <taxon>Ochrophyta</taxon>
        <taxon>Bacillariophyta</taxon>
        <taxon>Coscinodiscophyceae</taxon>
        <taxon>Thalassiosirophycidae</taxon>
        <taxon>Thalassiosirales</taxon>
        <taxon>Skeletonemataceae</taxon>
        <taxon>Skeletonema</taxon>
        <taxon>Skeletonema marinoi-dohrnii complex</taxon>
    </lineage>
</organism>
<protein>
    <submittedName>
        <fullName evidence="2">Vam6/VPS39/TRAP1 family protein</fullName>
    </submittedName>
</protein>
<feature type="domain" description="Coatomer gamma subunit appendage Ig-like subdomain" evidence="1">
    <location>
        <begin position="127"/>
        <end position="265"/>
    </location>
</feature>
<dbReference type="AlphaFoldDB" id="A0AAD8YB99"/>
<dbReference type="GO" id="GO:0034058">
    <property type="term" value="P:endosomal vesicle fusion"/>
    <property type="evidence" value="ECO:0007669"/>
    <property type="project" value="TreeGrafter"/>
</dbReference>
<dbReference type="InterPro" id="IPR013040">
    <property type="entry name" value="Coatomer_gsu_app_Ig-like_dom"/>
</dbReference>
<evidence type="ECO:0000313" key="3">
    <source>
        <dbReference type="Proteomes" id="UP001224775"/>
    </source>
</evidence>
<evidence type="ECO:0000259" key="1">
    <source>
        <dbReference type="Pfam" id="PF08752"/>
    </source>
</evidence>
<dbReference type="PANTHER" id="PTHR12894:SF27">
    <property type="entry name" value="TRANSFORMING GROWTH FACTOR-BETA RECEPTOR-ASSOCIATED PROTEIN 1"/>
    <property type="match status" value="1"/>
</dbReference>
<dbReference type="InterPro" id="IPR032914">
    <property type="entry name" value="Vam6/VPS39/TRAP1"/>
</dbReference>
<dbReference type="PANTHER" id="PTHR12894">
    <property type="entry name" value="CNH DOMAIN CONTAINING"/>
    <property type="match status" value="1"/>
</dbReference>
<dbReference type="GO" id="GO:0030126">
    <property type="term" value="C:COPI vesicle coat"/>
    <property type="evidence" value="ECO:0007669"/>
    <property type="project" value="InterPro"/>
</dbReference>
<proteinExistence type="predicted"/>
<name>A0AAD8YB99_9STRA</name>
<sequence>MELALEYCDIRHERKEEEGRKVRSTTPSECAYIPLVKVALNADSDPDRGVAAAIQVLALRRNVIDKSAALRLLPKNVPLSEMTRPFLIPAVVENQSQVRRLSVASALLRSRYMQLKKKLTEAQLKSQASLHTVPALQKLNLGEHLHSSKPTKARLVHPASSPNFPEVLLVKHFFSRHLVIQAQVMNVNSSQAYQDDVRTLTGVAFVVAESSDEALLPTLQVPLKTLPPRATGSAWCVLAASPQRLDGTAFLASELRFTVLEVDAAGAPLTFVEANAPGYGRPFVEELQDLEIRHTEFSRGKTI</sequence>
<accession>A0AAD8YB99</accession>
<dbReference type="Proteomes" id="UP001224775">
    <property type="component" value="Unassembled WGS sequence"/>
</dbReference>
<dbReference type="GO" id="GO:0005198">
    <property type="term" value="F:structural molecule activity"/>
    <property type="evidence" value="ECO:0007669"/>
    <property type="project" value="InterPro"/>
</dbReference>
<gene>
    <name evidence="2" type="ORF">QTG54_006964</name>
</gene>